<dbReference type="EMBL" id="JACIEB010000001">
    <property type="protein sequence ID" value="MBB3980953.1"/>
    <property type="molecule type" value="Genomic_DNA"/>
</dbReference>
<dbReference type="GO" id="GO:0006355">
    <property type="term" value="P:regulation of DNA-templated transcription"/>
    <property type="evidence" value="ECO:0007669"/>
    <property type="project" value="InterPro"/>
</dbReference>
<evidence type="ECO:0000313" key="2">
    <source>
        <dbReference type="Proteomes" id="UP000552757"/>
    </source>
</evidence>
<name>A0A7W6DJH3_9SPHN</name>
<dbReference type="AlphaFoldDB" id="A0A7W6DJH3"/>
<gene>
    <name evidence="1" type="ORF">GGR44_000584</name>
</gene>
<organism evidence="1 2">
    <name type="scientific">Sphingobium fontiphilum</name>
    <dbReference type="NCBI Taxonomy" id="944425"/>
    <lineage>
        <taxon>Bacteria</taxon>
        <taxon>Pseudomonadati</taxon>
        <taxon>Pseudomonadota</taxon>
        <taxon>Alphaproteobacteria</taxon>
        <taxon>Sphingomonadales</taxon>
        <taxon>Sphingomonadaceae</taxon>
        <taxon>Sphingobium</taxon>
    </lineage>
</organism>
<dbReference type="InterPro" id="IPR010985">
    <property type="entry name" value="Ribbon_hlx_hlx"/>
</dbReference>
<protein>
    <submittedName>
        <fullName evidence="1">Uncharacterized protein</fullName>
    </submittedName>
</protein>
<comment type="caution">
    <text evidence="1">The sequence shown here is derived from an EMBL/GenBank/DDBJ whole genome shotgun (WGS) entry which is preliminary data.</text>
</comment>
<sequence>MADPKPLASLTSGLLARKGAAQPAMRRQSIAGFGGGFGRAVQDDLGWNDMGHDVAPPVADQRAPMGLTPMAVQAAPAPLPVEADTLAQAPIPAVIVEREELAERVAAEPVVADPAPVAPAKHRAKPRAASRKAAFTLRLDAERHLKLRLACAVLGQSAQQMVTQALDAFLASQPDIDRLAGQVPPRAATLD</sequence>
<dbReference type="RefSeq" id="WP_183953924.1">
    <property type="nucleotide sequence ID" value="NZ_JACIEB010000001.1"/>
</dbReference>
<keyword evidence="2" id="KW-1185">Reference proteome</keyword>
<dbReference type="Proteomes" id="UP000552757">
    <property type="component" value="Unassembled WGS sequence"/>
</dbReference>
<proteinExistence type="predicted"/>
<accession>A0A7W6DJH3</accession>
<dbReference type="SUPFAM" id="SSF47598">
    <property type="entry name" value="Ribbon-helix-helix"/>
    <property type="match status" value="1"/>
</dbReference>
<evidence type="ECO:0000313" key="1">
    <source>
        <dbReference type="EMBL" id="MBB3980953.1"/>
    </source>
</evidence>
<reference evidence="1 2" key="1">
    <citation type="submission" date="2020-08" db="EMBL/GenBank/DDBJ databases">
        <title>Genomic Encyclopedia of Type Strains, Phase IV (KMG-IV): sequencing the most valuable type-strain genomes for metagenomic binning, comparative biology and taxonomic classification.</title>
        <authorList>
            <person name="Goeker M."/>
        </authorList>
    </citation>
    <scope>NUCLEOTIDE SEQUENCE [LARGE SCALE GENOMIC DNA]</scope>
    <source>
        <strain evidence="1 2">DSM 29348</strain>
    </source>
</reference>